<keyword evidence="2" id="KW-0812">Transmembrane</keyword>
<reference evidence="3" key="1">
    <citation type="submission" date="2020-10" db="EMBL/GenBank/DDBJ databases">
        <authorList>
            <person name="Gilroy R."/>
        </authorList>
    </citation>
    <scope>NUCLEOTIDE SEQUENCE</scope>
    <source>
        <strain evidence="3">USAMLcec3-3695</strain>
    </source>
</reference>
<evidence type="ECO:0000256" key="1">
    <source>
        <dbReference type="SAM" id="MobiDB-lite"/>
    </source>
</evidence>
<keyword evidence="2" id="KW-1133">Transmembrane helix</keyword>
<reference evidence="3" key="2">
    <citation type="journal article" date="2021" name="PeerJ">
        <title>Extensive microbial diversity within the chicken gut microbiome revealed by metagenomics and culture.</title>
        <authorList>
            <person name="Gilroy R."/>
            <person name="Ravi A."/>
            <person name="Getino M."/>
            <person name="Pursley I."/>
            <person name="Horton D.L."/>
            <person name="Alikhan N.F."/>
            <person name="Baker D."/>
            <person name="Gharbi K."/>
            <person name="Hall N."/>
            <person name="Watson M."/>
            <person name="Adriaenssens E.M."/>
            <person name="Foster-Nyarko E."/>
            <person name="Jarju S."/>
            <person name="Secka A."/>
            <person name="Antonio M."/>
            <person name="Oren A."/>
            <person name="Chaudhuri R.R."/>
            <person name="La Ragione R."/>
            <person name="Hildebrand F."/>
            <person name="Pallen M.J."/>
        </authorList>
    </citation>
    <scope>NUCLEOTIDE SEQUENCE</scope>
    <source>
        <strain evidence="3">USAMLcec3-3695</strain>
    </source>
</reference>
<feature type="region of interest" description="Disordered" evidence="1">
    <location>
        <begin position="33"/>
        <end position="64"/>
    </location>
</feature>
<sequence length="64" mass="6718">MIGIIIAFTIGAMFGAGVMCCCIAAGRADREMENNDNDTYGLHDRQGGDSDADNGTKAGFKSSR</sequence>
<comment type="caution">
    <text evidence="3">The sequence shown here is derived from an EMBL/GenBank/DDBJ whole genome shotgun (WGS) entry which is preliminary data.</text>
</comment>
<accession>A0A9D1MCI8</accession>
<feature type="transmembrane region" description="Helical" evidence="2">
    <location>
        <begin position="6"/>
        <end position="26"/>
    </location>
</feature>
<name>A0A9D1MCI8_9FIRM</name>
<dbReference type="EMBL" id="DVNB01000085">
    <property type="protein sequence ID" value="HIU57766.1"/>
    <property type="molecule type" value="Genomic_DNA"/>
</dbReference>
<dbReference type="AlphaFoldDB" id="A0A9D1MCI8"/>
<protein>
    <submittedName>
        <fullName evidence="3">DUF3789 domain-containing protein</fullName>
    </submittedName>
</protein>
<proteinExistence type="predicted"/>
<organism evidence="3 4">
    <name type="scientific">Candidatus Ornithomonoglobus merdipullorum</name>
    <dbReference type="NCBI Taxonomy" id="2840895"/>
    <lineage>
        <taxon>Bacteria</taxon>
        <taxon>Bacillati</taxon>
        <taxon>Bacillota</taxon>
        <taxon>Clostridia</taxon>
        <taxon>Candidatus Ornithomonoglobus</taxon>
    </lineage>
</organism>
<gene>
    <name evidence="3" type="ORF">IAA61_08165</name>
</gene>
<keyword evidence="2" id="KW-0472">Membrane</keyword>
<evidence type="ECO:0000313" key="4">
    <source>
        <dbReference type="Proteomes" id="UP000824109"/>
    </source>
</evidence>
<dbReference type="Proteomes" id="UP000824109">
    <property type="component" value="Unassembled WGS sequence"/>
</dbReference>
<evidence type="ECO:0000256" key="2">
    <source>
        <dbReference type="SAM" id="Phobius"/>
    </source>
</evidence>
<evidence type="ECO:0000313" key="3">
    <source>
        <dbReference type="EMBL" id="HIU57766.1"/>
    </source>
</evidence>